<name>A0A2T1E2S8_9CYAN</name>
<comment type="caution">
    <text evidence="4">The sequence shown here is derived from an EMBL/GenBank/DDBJ whole genome shotgun (WGS) entry which is preliminary data.</text>
</comment>
<dbReference type="PANTHER" id="PTHR43405">
    <property type="entry name" value="GLYCOSYL HYDROLASE DIGH"/>
    <property type="match status" value="1"/>
</dbReference>
<proteinExistence type="predicted"/>
<evidence type="ECO:0000259" key="3">
    <source>
        <dbReference type="Pfam" id="PF02638"/>
    </source>
</evidence>
<feature type="domain" description="Glycosyl hydrolase-like 10" evidence="3">
    <location>
        <begin position="70"/>
        <end position="377"/>
    </location>
</feature>
<organism evidence="4 5">
    <name type="scientific">Stenomitos frigidus ULC18</name>
    <dbReference type="NCBI Taxonomy" id="2107698"/>
    <lineage>
        <taxon>Bacteria</taxon>
        <taxon>Bacillati</taxon>
        <taxon>Cyanobacteriota</taxon>
        <taxon>Cyanophyceae</taxon>
        <taxon>Leptolyngbyales</taxon>
        <taxon>Leptolyngbyaceae</taxon>
        <taxon>Stenomitos</taxon>
    </lineage>
</organism>
<sequence>MRVFIHVFIHQSGRSLHSAKQFVLSSNRKAWLSKLKGLLVLLVGSLLLVGVTAPITLQTVAQNTIAPRSEIRGVWLTNVDSAVLFKPTVLKDAVQQLAQLNFNTLYPAVWNWGYTTYPSAVAKQAIGAAVDPRPIGLEGRDSLAELVQQAHQKGIAVLPWFEFGFMAPEDSALAIRHPDWLTQQRDGTQVWQEGIYPRVWLNPFKPEVQQFIQTLILELVSNYDIDGIQLDDHFGLPYQFGYDDYTVELYKREHQGKAPPANPKDPAWIRWRADKITSFTTQLFRAIKARKNEVLLTLSPNNYDFSYNHSLQDWRTWRQQGLIEELVLQVYGNKLQAFTAQLQAPEIQAARQHIPTGIGILTGLKKLPVPMQQVRDQVQAVRKQRFAGVSFFFYETLWQLVAEPEADRKTALQSLFSSPAVRPNVMKGWVPPR</sequence>
<dbReference type="EMBL" id="PVWK01000098">
    <property type="protein sequence ID" value="PSB27049.1"/>
    <property type="molecule type" value="Genomic_DNA"/>
</dbReference>
<keyword evidence="1" id="KW-0732">Signal</keyword>
<reference evidence="4 5" key="2">
    <citation type="submission" date="2018-03" db="EMBL/GenBank/DDBJ databases">
        <title>The ancient ancestry and fast evolution of plastids.</title>
        <authorList>
            <person name="Moore K.R."/>
            <person name="Magnabosco C."/>
            <person name="Momper L."/>
            <person name="Gold D.A."/>
            <person name="Bosak T."/>
            <person name="Fournier G.P."/>
        </authorList>
    </citation>
    <scope>NUCLEOTIDE SEQUENCE [LARGE SCALE GENOMIC DNA]</scope>
    <source>
        <strain evidence="4 5">ULC18</strain>
    </source>
</reference>
<dbReference type="Pfam" id="PF02638">
    <property type="entry name" value="GHL10"/>
    <property type="match status" value="1"/>
</dbReference>
<keyword evidence="2" id="KW-0812">Transmembrane</keyword>
<dbReference type="PANTHER" id="PTHR43405:SF1">
    <property type="entry name" value="GLYCOSYL HYDROLASE DIGH"/>
    <property type="match status" value="1"/>
</dbReference>
<gene>
    <name evidence="4" type="ORF">C7B82_18055</name>
</gene>
<keyword evidence="2" id="KW-0472">Membrane</keyword>
<dbReference type="AlphaFoldDB" id="A0A2T1E2S8"/>
<dbReference type="SUPFAM" id="SSF51445">
    <property type="entry name" value="(Trans)glycosidases"/>
    <property type="match status" value="1"/>
</dbReference>
<dbReference type="OrthoDB" id="580981at2"/>
<dbReference type="InterPro" id="IPR003790">
    <property type="entry name" value="GHL10"/>
</dbReference>
<evidence type="ECO:0000313" key="4">
    <source>
        <dbReference type="EMBL" id="PSB27049.1"/>
    </source>
</evidence>
<dbReference type="Proteomes" id="UP000239576">
    <property type="component" value="Unassembled WGS sequence"/>
</dbReference>
<protein>
    <recommendedName>
        <fullName evidence="3">Glycosyl hydrolase-like 10 domain-containing protein</fullName>
    </recommendedName>
</protein>
<evidence type="ECO:0000256" key="1">
    <source>
        <dbReference type="ARBA" id="ARBA00022729"/>
    </source>
</evidence>
<accession>A0A2T1E2S8</accession>
<evidence type="ECO:0000256" key="2">
    <source>
        <dbReference type="SAM" id="Phobius"/>
    </source>
</evidence>
<reference evidence="5" key="1">
    <citation type="submission" date="2018-02" db="EMBL/GenBank/DDBJ databases">
        <authorList>
            <person name="Moore K."/>
            <person name="Momper L."/>
        </authorList>
    </citation>
    <scope>NUCLEOTIDE SEQUENCE [LARGE SCALE GENOMIC DNA]</scope>
    <source>
        <strain evidence="5">ULC18</strain>
    </source>
</reference>
<dbReference type="RefSeq" id="WP_106257668.1">
    <property type="nucleotide sequence ID" value="NZ_CAWNSW010000133.1"/>
</dbReference>
<dbReference type="InterPro" id="IPR052177">
    <property type="entry name" value="Divisome_Glycosyl_Hydrolase"/>
</dbReference>
<keyword evidence="5" id="KW-1185">Reference proteome</keyword>
<feature type="transmembrane region" description="Helical" evidence="2">
    <location>
        <begin position="38"/>
        <end position="57"/>
    </location>
</feature>
<keyword evidence="2" id="KW-1133">Transmembrane helix</keyword>
<dbReference type="InterPro" id="IPR017853">
    <property type="entry name" value="GH"/>
</dbReference>
<evidence type="ECO:0000313" key="5">
    <source>
        <dbReference type="Proteomes" id="UP000239576"/>
    </source>
</evidence>
<dbReference type="Gene3D" id="3.20.20.80">
    <property type="entry name" value="Glycosidases"/>
    <property type="match status" value="1"/>
</dbReference>